<dbReference type="GO" id="GO:0003677">
    <property type="term" value="F:DNA binding"/>
    <property type="evidence" value="ECO:0007669"/>
    <property type="project" value="UniProtKB-UniRule"/>
</dbReference>
<dbReference type="SUPFAM" id="SSF46689">
    <property type="entry name" value="Homeodomain-like"/>
    <property type="match status" value="1"/>
</dbReference>
<dbReference type="Pfam" id="PF00440">
    <property type="entry name" value="TetR_N"/>
    <property type="match status" value="1"/>
</dbReference>
<dbReference type="PANTHER" id="PTHR43479">
    <property type="entry name" value="ACREF/ENVCD OPERON REPRESSOR-RELATED"/>
    <property type="match status" value="1"/>
</dbReference>
<evidence type="ECO:0000256" key="1">
    <source>
        <dbReference type="ARBA" id="ARBA00023125"/>
    </source>
</evidence>
<gene>
    <name evidence="4" type="ORF">CBW46_008530</name>
</gene>
<dbReference type="InterPro" id="IPR009057">
    <property type="entry name" value="Homeodomain-like_sf"/>
</dbReference>
<comment type="caution">
    <text evidence="4">The sequence shown here is derived from an EMBL/GenBank/DDBJ whole genome shotgun (WGS) entry which is preliminary data.</text>
</comment>
<dbReference type="Proteomes" id="UP000214746">
    <property type="component" value="Unassembled WGS sequence"/>
</dbReference>
<evidence type="ECO:0000313" key="5">
    <source>
        <dbReference type="Proteomes" id="UP000214746"/>
    </source>
</evidence>
<feature type="DNA-binding region" description="H-T-H motif" evidence="2">
    <location>
        <begin position="51"/>
        <end position="70"/>
    </location>
</feature>
<dbReference type="PROSITE" id="PS50977">
    <property type="entry name" value="HTH_TETR_2"/>
    <property type="match status" value="1"/>
</dbReference>
<dbReference type="AlphaFoldDB" id="A0A2W1NRA0"/>
<dbReference type="InterPro" id="IPR050624">
    <property type="entry name" value="HTH-type_Tx_Regulator"/>
</dbReference>
<dbReference type="InterPro" id="IPR001647">
    <property type="entry name" value="HTH_TetR"/>
</dbReference>
<dbReference type="Pfam" id="PF17932">
    <property type="entry name" value="TetR_C_24"/>
    <property type="match status" value="1"/>
</dbReference>
<dbReference type="InterPro" id="IPR041490">
    <property type="entry name" value="KstR2_TetR_C"/>
</dbReference>
<accession>A0A2W1NRA0</accession>
<dbReference type="EMBL" id="NHRJ02000003">
    <property type="protein sequence ID" value="PZE21393.1"/>
    <property type="molecule type" value="Genomic_DNA"/>
</dbReference>
<sequence>MCNDERYRTDLLQVRLKGETAILVSKQEEVVQLILDTSAKLFEKYGYNNVRISDITRDIGMTTGFFYYHFRSKEQILQMIYENYISGAADAVREIYHIPNLTAQEKLNLLIKRHCKGIRDNHSHVSVFFREYRNLSEEAIKLIQEKNSEYLKYVVKIIEQGVDEGLFKADVNPKMVSLAIIGMCNWIYQWFKDDGEKSIDEVGEIFYRLVTSGLLK</sequence>
<dbReference type="InterPro" id="IPR036271">
    <property type="entry name" value="Tet_transcr_reg_TetR-rel_C_sf"/>
</dbReference>
<dbReference type="SUPFAM" id="SSF48498">
    <property type="entry name" value="Tetracyclin repressor-like, C-terminal domain"/>
    <property type="match status" value="1"/>
</dbReference>
<protein>
    <submittedName>
        <fullName evidence="4">TetR/AcrR family transcriptional regulator</fullName>
    </submittedName>
</protein>
<evidence type="ECO:0000259" key="3">
    <source>
        <dbReference type="PROSITE" id="PS50977"/>
    </source>
</evidence>
<feature type="domain" description="HTH tetR-type" evidence="3">
    <location>
        <begin position="28"/>
        <end position="88"/>
    </location>
</feature>
<proteinExistence type="predicted"/>
<dbReference type="PRINTS" id="PR00455">
    <property type="entry name" value="HTHTETR"/>
</dbReference>
<dbReference type="PANTHER" id="PTHR43479:SF11">
    <property type="entry name" value="ACREF_ENVCD OPERON REPRESSOR-RELATED"/>
    <property type="match status" value="1"/>
</dbReference>
<keyword evidence="5" id="KW-1185">Reference proteome</keyword>
<reference evidence="4" key="1">
    <citation type="submission" date="2018-06" db="EMBL/GenBank/DDBJ databases">
        <title>Paenibacillus xerothermodurans sp. nov. an extremely dry heat resistant spore forming bacterium isolated from the soil of Cape Canaveral, Florida.</title>
        <authorList>
            <person name="Seuylemezian A."/>
            <person name="Kaur N."/>
            <person name="Patil P."/>
            <person name="Patil P."/>
            <person name="Mayilraj S."/>
            <person name="Vaishampayan P."/>
        </authorList>
    </citation>
    <scope>NUCLEOTIDE SEQUENCE [LARGE SCALE GENOMIC DNA]</scope>
    <source>
        <strain evidence="4">ATCC 27380</strain>
    </source>
</reference>
<organism evidence="4 5">
    <name type="scientific">Paenibacillus xerothermodurans</name>
    <dbReference type="NCBI Taxonomy" id="1977292"/>
    <lineage>
        <taxon>Bacteria</taxon>
        <taxon>Bacillati</taxon>
        <taxon>Bacillota</taxon>
        <taxon>Bacilli</taxon>
        <taxon>Bacillales</taxon>
        <taxon>Paenibacillaceae</taxon>
        <taxon>Paenibacillus</taxon>
    </lineage>
</organism>
<keyword evidence="1 2" id="KW-0238">DNA-binding</keyword>
<evidence type="ECO:0000313" key="4">
    <source>
        <dbReference type="EMBL" id="PZE21393.1"/>
    </source>
</evidence>
<evidence type="ECO:0000256" key="2">
    <source>
        <dbReference type="PROSITE-ProRule" id="PRU00335"/>
    </source>
</evidence>
<name>A0A2W1NRA0_PAEXE</name>
<dbReference type="Gene3D" id="1.10.10.60">
    <property type="entry name" value="Homeodomain-like"/>
    <property type="match status" value="1"/>
</dbReference>
<dbReference type="Gene3D" id="1.10.357.10">
    <property type="entry name" value="Tetracycline Repressor, domain 2"/>
    <property type="match status" value="1"/>
</dbReference>